<reference evidence="2" key="2">
    <citation type="submission" date="2020-08" db="EMBL/GenBank/DDBJ databases">
        <authorList>
            <person name="Chen M."/>
            <person name="Teng W."/>
            <person name="Zhao L."/>
            <person name="Hu C."/>
            <person name="Zhou Y."/>
            <person name="Han B."/>
            <person name="Song L."/>
            <person name="Shu W."/>
        </authorList>
    </citation>
    <scope>NUCLEOTIDE SEQUENCE</scope>
    <source>
        <strain evidence="2">FACHB-1375</strain>
    </source>
</reference>
<evidence type="ECO:0000256" key="1">
    <source>
        <dbReference type="SAM" id="SignalP"/>
    </source>
</evidence>
<protein>
    <submittedName>
        <fullName evidence="2">S-layer family protein</fullName>
    </submittedName>
</protein>
<dbReference type="Gene3D" id="2.160.20.10">
    <property type="entry name" value="Single-stranded right-handed beta-helix, Pectin lyase-like"/>
    <property type="match status" value="2"/>
</dbReference>
<dbReference type="AlphaFoldDB" id="A0A926VMW8"/>
<keyword evidence="1" id="KW-0732">Signal</keyword>
<name>A0A926VMW8_9CYAN</name>
<accession>A0A926VMW8</accession>
<gene>
    <name evidence="2" type="ORF">H6G03_34625</name>
</gene>
<evidence type="ECO:0000313" key="3">
    <source>
        <dbReference type="Proteomes" id="UP000641646"/>
    </source>
</evidence>
<sequence>MVHSLLLLYLITAGTAVNAASVAVSGNGASIQVQGRQISLRDRSRILTISEGNEQVGNLTVFATDAIELTDLEPQGDFRSGLFALVNKGASGNGGNLTVQANNLIVNGGEINASTLGDGNAGNLSIRVGELIKLTGTESPNNSFSGLFAQVYPGATGKGGNLDIETRQLAIEKVAQISTTTAGDGQGGNLTVRASDSVEVMGTTSDGFFASGIFAQAQGTKNSGNIIIETERLILADGGIISTATSGVANAGDLQIKASELVEVRGSSGIFSQPDYTTNDNNEIVPATGNAGNLTIETKNLLVQDGGQISTAALLGNGGNLTVRASESIQLIGISPGDFPTPSGLFTQVEPIRGEDGAVLVPATGTGGSLNIETRQLIVRDGAQASAGTRSEGQGGTLTVNASESIQLIGSQGGFTSGLLVRSRDGSGNAGNLDINTPNLIISNGATATVSSSQASGTAAAGNLTVNADNIQLENGIITAETKSGQFGNVELVAKNIILGNNSEITTSATGTATGGNINIDTENLVAFPGGNSDIKANAEENFGGRVTINTQGIFGTEYRNEPTLFNDITASSSLGPLFSGTVQINTPDVDPANGIARLPQNTAPPRIPQGCRATGRGNRSGFFVTGLGGVPPSPNDVLNRDAFWDDLRHLQAVNRPISAQVPQQKKADSVPMVEASGWLINDNGEVVLVAQLPNSKPDISWLSANNCVANPNQ</sequence>
<feature type="chain" id="PRO_5037159157" evidence="1">
    <location>
        <begin position="20"/>
        <end position="714"/>
    </location>
</feature>
<dbReference type="RefSeq" id="WP_190475163.1">
    <property type="nucleotide sequence ID" value="NZ_JACJPW010000169.1"/>
</dbReference>
<dbReference type="InterPro" id="IPR012334">
    <property type="entry name" value="Pectin_lyas_fold"/>
</dbReference>
<dbReference type="SUPFAM" id="SSF51126">
    <property type="entry name" value="Pectin lyase-like"/>
    <property type="match status" value="3"/>
</dbReference>
<keyword evidence="3" id="KW-1185">Reference proteome</keyword>
<dbReference type="Proteomes" id="UP000641646">
    <property type="component" value="Unassembled WGS sequence"/>
</dbReference>
<comment type="caution">
    <text evidence="2">The sequence shown here is derived from an EMBL/GenBank/DDBJ whole genome shotgun (WGS) entry which is preliminary data.</text>
</comment>
<dbReference type="EMBL" id="JACJPW010000169">
    <property type="protein sequence ID" value="MBD2186138.1"/>
    <property type="molecule type" value="Genomic_DNA"/>
</dbReference>
<evidence type="ECO:0000313" key="2">
    <source>
        <dbReference type="EMBL" id="MBD2186138.1"/>
    </source>
</evidence>
<feature type="signal peptide" evidence="1">
    <location>
        <begin position="1"/>
        <end position="19"/>
    </location>
</feature>
<proteinExistence type="predicted"/>
<dbReference type="InterPro" id="IPR011050">
    <property type="entry name" value="Pectin_lyase_fold/virulence"/>
</dbReference>
<organism evidence="2 3">
    <name type="scientific">Aerosakkonema funiforme FACHB-1375</name>
    <dbReference type="NCBI Taxonomy" id="2949571"/>
    <lineage>
        <taxon>Bacteria</taxon>
        <taxon>Bacillati</taxon>
        <taxon>Cyanobacteriota</taxon>
        <taxon>Cyanophyceae</taxon>
        <taxon>Oscillatoriophycideae</taxon>
        <taxon>Aerosakkonematales</taxon>
        <taxon>Aerosakkonemataceae</taxon>
        <taxon>Aerosakkonema</taxon>
    </lineage>
</organism>
<reference evidence="2" key="1">
    <citation type="journal article" date="2015" name="ISME J.">
        <title>Draft Genome Sequence of Streptomyces incarnatus NRRL8089, which Produces the Nucleoside Antibiotic Sinefungin.</title>
        <authorList>
            <person name="Oshima K."/>
            <person name="Hattori M."/>
            <person name="Shimizu H."/>
            <person name="Fukuda K."/>
            <person name="Nemoto M."/>
            <person name="Inagaki K."/>
            <person name="Tamura T."/>
        </authorList>
    </citation>
    <scope>NUCLEOTIDE SEQUENCE</scope>
    <source>
        <strain evidence="2">FACHB-1375</strain>
    </source>
</reference>